<proteinExistence type="predicted"/>
<feature type="region of interest" description="Disordered" evidence="1">
    <location>
        <begin position="238"/>
        <end position="305"/>
    </location>
</feature>
<feature type="compositionally biased region" description="Low complexity" evidence="1">
    <location>
        <begin position="364"/>
        <end position="375"/>
    </location>
</feature>
<feature type="compositionally biased region" description="Polar residues" evidence="1">
    <location>
        <begin position="1203"/>
        <end position="1214"/>
    </location>
</feature>
<feature type="compositionally biased region" description="Gly residues" evidence="1">
    <location>
        <begin position="1626"/>
        <end position="1640"/>
    </location>
</feature>
<feature type="region of interest" description="Disordered" evidence="1">
    <location>
        <begin position="1480"/>
        <end position="1642"/>
    </location>
</feature>
<feature type="compositionally biased region" description="Low complexity" evidence="1">
    <location>
        <begin position="569"/>
        <end position="596"/>
    </location>
</feature>
<feature type="region of interest" description="Disordered" evidence="1">
    <location>
        <begin position="1"/>
        <end position="53"/>
    </location>
</feature>
<comment type="caution">
    <text evidence="2">The sequence shown here is derived from an EMBL/GenBank/DDBJ whole genome shotgun (WGS) entry which is preliminary data.</text>
</comment>
<feature type="region of interest" description="Disordered" evidence="1">
    <location>
        <begin position="654"/>
        <end position="904"/>
    </location>
</feature>
<feature type="compositionally biased region" description="Polar residues" evidence="1">
    <location>
        <begin position="1549"/>
        <end position="1585"/>
    </location>
</feature>
<feature type="compositionally biased region" description="Low complexity" evidence="1">
    <location>
        <begin position="794"/>
        <end position="807"/>
    </location>
</feature>
<feature type="compositionally biased region" description="Polar residues" evidence="1">
    <location>
        <begin position="1315"/>
        <end position="1329"/>
    </location>
</feature>
<feature type="region of interest" description="Disordered" evidence="1">
    <location>
        <begin position="65"/>
        <end position="93"/>
    </location>
</feature>
<dbReference type="GeneID" id="17036106"/>
<accession>I0YID1</accession>
<gene>
    <name evidence="2" type="ORF">COCSUDRAFT_60523</name>
</gene>
<reference evidence="2 3" key="1">
    <citation type="journal article" date="2012" name="Genome Biol.">
        <title>The genome of the polar eukaryotic microalga coccomyxa subellipsoidea reveals traits of cold adaptation.</title>
        <authorList>
            <person name="Blanc G."/>
            <person name="Agarkova I."/>
            <person name="Grimwood J."/>
            <person name="Kuo A."/>
            <person name="Brueggeman A."/>
            <person name="Dunigan D."/>
            <person name="Gurnon J."/>
            <person name="Ladunga I."/>
            <person name="Lindquist E."/>
            <person name="Lucas S."/>
            <person name="Pangilinan J."/>
            <person name="Proschold T."/>
            <person name="Salamov A."/>
            <person name="Schmutz J."/>
            <person name="Weeks D."/>
            <person name="Yamada T."/>
            <person name="Claverie J.M."/>
            <person name="Grigoriev I."/>
            <person name="Van Etten J."/>
            <person name="Lomsadze A."/>
            <person name="Borodovsky M."/>
        </authorList>
    </citation>
    <scope>NUCLEOTIDE SEQUENCE [LARGE SCALE GENOMIC DNA]</scope>
    <source>
        <strain evidence="2 3">C-169</strain>
    </source>
</reference>
<dbReference type="Proteomes" id="UP000007264">
    <property type="component" value="Unassembled WGS sequence"/>
</dbReference>
<sequence length="1764" mass="182299">MNPDQVEEAASRILPEMATSKGSGEMDVTSGPPRHSERREADEGADSKPPHYLQKLTEEAEKLAAEVQKKTVGAKSPSALSFPPSAPPSFDGRRLLPRAEEMRGQDWTPEDVLMVAGKSHLLSVLPDAMYNIAKRAARNFNKLRRVGGDELAVLVAQQPQTVIMIARMEAMERGGTLPPRGANGIAACAQARPLTSDPPMIMIMLMHDTHTAAAVDVLKELELSAPFARLVQPTEASPRRCSAKKRSLKTTTEAAKLDRPEQQAKVANMEAKAAEQPAATVEREGLNGGPQRETPSVISETEGRPDALEAARQWLAREHAATERLFEQPWEAARLDSAAGPSMQPAGSHWQAPVNAGPGVREMGAAAGQEGAAKASHQPEQDSVDAGRTSFHAMDQVPQAQLALRHAPGADAGWNLPFSPHAAAAMQPAHQGPAAMQPPKAAPLLGPPGLTASLQAWGQFLHNQRQPNAAGGQHGSAGEAAREVAPHARPHDRVAELSLFTYIMRCGGVLDNGWRVTINKSGSYHCFPPPGFVPVDGAPARKVYKDRTNVARAMGLPALFARRRRPKEAMPATDAAAPAQPAAADVDASLAPDLAPTQHAPPLPAGDTVNVDAAAPGQPAPADVEDSLAPDPAPSQHAPPLTADVLVGVEAAAPSAPAPQHMSVQGSPEHDPVPASGAGPCAGQQAPADADTDTGGRSQKRPASLLDECHVSNQRAQKRQHAAPASERTSSADRSDMRGATGSEVEGSEEGRRSGCNPTVCDESEQPGDSAQASADDDAADEDMAMAAREEPSGEAGSAEAMEVESAPVDENAANSAEGSEGGNYMLSKSIDASQQGGDGKVNANGTTSSQGDAGCKDADASPTPSHAGYLLEVTTEQAQLPGNDNADNAPAAKGTQGGSAEGQLYEGVPDEEIMGHADAGEEDGVVQGSADCQSQGIKGSWAACQNSEAGHVIVASRADALVGNEGEHAECKPTTSEANADPQGNQGAASTADGVRCHTDSWGFTPAACQQSKAPADAGVEASAKQACSEDKAAGTAQQSSGPKQALLDEGNIISDEQHTMADYPGVGAALAQSTASGIQGAVVEQSGDSLAPTESVDGPTEGVIKVKQSALLADSMILDSAAGIALAGGAGCPAAASVVAEADAAAAAAAAATEAAASPNEDVYQSKTEQLSLVEAAQGTQSAGSNERVKEPAASKPALQATGSTIEETQNEVAEGSAGKGSEDMATIVIEAMLAADFTASGAAEEDLGGHPAAAMIGERGPALQMASARPLDEQEHVLQPNRHLEAACPEAVIIESGSTWPGMAADNPPCAKQQTQPATEQPSHRPSPQLPQLAASINAAVGRAAGAESAKVQAADANETAKRVSGGRPHRMNPAEAAPAAGEDGHEPVWQFTSANIQHKEVSVLQCPSEYSKDELKPLQRQVPSRREGHGGLLALPLPPNTVQADRHSAPKTARSIAAGKELTADASMNDPVLSVQPARRSSQLQEPGQRSTQLHEPAQQPSQLQDGSNDAPVAPPTLRGFSMIPSAGQGGRAPGIIADGGELDLQSTGHSACNSQTSDGRGPQQISIDPQLTEGPSQPVQKDNEPPPRYWQPDPQPAATEPEPSRSFSSTIRLNLSDGSPGSSGGGKAGGSGGGSFFQQVELDQVPPASMAAPAQQAASAQPALARAVSNNDLGNITSPRLESKSSEGVEACWQDINWIAMEVDKAKKAVQDVDADIAKENERHSAALRALQRRKMLPRSQSAKWSARLMLARRNVAKG</sequence>
<feature type="region of interest" description="Disordered" evidence="1">
    <location>
        <begin position="967"/>
        <end position="995"/>
    </location>
</feature>
<dbReference type="RefSeq" id="XP_005642694.1">
    <property type="nucleotide sequence ID" value="XM_005642637.1"/>
</dbReference>
<feature type="compositionally biased region" description="Polar residues" evidence="1">
    <location>
        <begin position="974"/>
        <end position="990"/>
    </location>
</feature>
<dbReference type="EMBL" id="AGSI01000026">
    <property type="protein sequence ID" value="EIE18150.1"/>
    <property type="molecule type" value="Genomic_DNA"/>
</dbReference>
<dbReference type="KEGG" id="csl:COCSUDRAFT_60523"/>
<feature type="compositionally biased region" description="Acidic residues" evidence="1">
    <location>
        <begin position="775"/>
        <end position="784"/>
    </location>
</feature>
<feature type="compositionally biased region" description="Low complexity" evidence="1">
    <location>
        <begin position="674"/>
        <end position="689"/>
    </location>
</feature>
<evidence type="ECO:0000313" key="2">
    <source>
        <dbReference type="EMBL" id="EIE18150.1"/>
    </source>
</evidence>
<feature type="region of interest" description="Disordered" evidence="1">
    <location>
        <begin position="1304"/>
        <end position="1333"/>
    </location>
</feature>
<feature type="compositionally biased region" description="Polar residues" evidence="1">
    <location>
        <begin position="1483"/>
        <end position="1512"/>
    </location>
</feature>
<feature type="region of interest" description="Disordered" evidence="1">
    <location>
        <begin position="1418"/>
        <end position="1457"/>
    </location>
</feature>
<organism evidence="2 3">
    <name type="scientific">Coccomyxa subellipsoidea (strain C-169)</name>
    <name type="common">Green microalga</name>
    <dbReference type="NCBI Taxonomy" id="574566"/>
    <lineage>
        <taxon>Eukaryota</taxon>
        <taxon>Viridiplantae</taxon>
        <taxon>Chlorophyta</taxon>
        <taxon>core chlorophytes</taxon>
        <taxon>Trebouxiophyceae</taxon>
        <taxon>Trebouxiophyceae incertae sedis</taxon>
        <taxon>Coccomyxaceae</taxon>
        <taxon>Coccomyxa</taxon>
        <taxon>Coccomyxa subellipsoidea</taxon>
    </lineage>
</organism>
<evidence type="ECO:0000313" key="3">
    <source>
        <dbReference type="Proteomes" id="UP000007264"/>
    </source>
</evidence>
<feature type="compositionally biased region" description="Pro residues" evidence="1">
    <location>
        <begin position="1591"/>
        <end position="1600"/>
    </location>
</feature>
<keyword evidence="3" id="KW-1185">Reference proteome</keyword>
<feature type="region of interest" description="Disordered" evidence="1">
    <location>
        <begin position="465"/>
        <end position="489"/>
    </location>
</feature>
<feature type="region of interest" description="Disordered" evidence="1">
    <location>
        <begin position="1177"/>
        <end position="1223"/>
    </location>
</feature>
<feature type="region of interest" description="Disordered" evidence="1">
    <location>
        <begin position="1352"/>
        <end position="1389"/>
    </location>
</feature>
<protein>
    <submittedName>
        <fullName evidence="2">Uncharacterized protein</fullName>
    </submittedName>
</protein>
<feature type="compositionally biased region" description="Basic and acidic residues" evidence="1">
    <location>
        <begin position="480"/>
        <end position="489"/>
    </location>
</feature>
<evidence type="ECO:0000256" key="1">
    <source>
        <dbReference type="SAM" id="MobiDB-lite"/>
    </source>
</evidence>
<feature type="compositionally biased region" description="Basic and acidic residues" evidence="1">
    <location>
        <begin position="34"/>
        <end position="49"/>
    </location>
</feature>
<name>I0YID1_COCSC</name>
<dbReference type="OrthoDB" id="10682365at2759"/>
<feature type="compositionally biased region" description="Low complexity" evidence="1">
    <location>
        <begin position="884"/>
        <end position="893"/>
    </location>
</feature>
<feature type="compositionally biased region" description="Low complexity" evidence="1">
    <location>
        <begin position="613"/>
        <end position="622"/>
    </location>
</feature>
<feature type="region of interest" description="Disordered" evidence="1">
    <location>
        <begin position="424"/>
        <end position="448"/>
    </location>
</feature>
<feature type="region of interest" description="Disordered" evidence="1">
    <location>
        <begin position="338"/>
        <end position="385"/>
    </location>
</feature>
<feature type="region of interest" description="Disordered" evidence="1">
    <location>
        <begin position="562"/>
        <end position="640"/>
    </location>
</feature>